<proteinExistence type="predicted"/>
<name>A0AAV7PBZ8_PLEWA</name>
<dbReference type="Proteomes" id="UP001066276">
    <property type="component" value="Chromosome 7"/>
</dbReference>
<sequence length="113" mass="12491">MRWTVAGSDSTGEWHLDCGAEQAESVRPVVKVRVSTSERPGERRLDWTATHLRRADRGEREVSGMWTGAGSGRWCFWSHTHTESGPGPVRRASAALIGPWPVRRQTAGNLLGL</sequence>
<reference evidence="1" key="1">
    <citation type="journal article" date="2022" name="bioRxiv">
        <title>Sequencing and chromosome-scale assembly of the giantPleurodeles waltlgenome.</title>
        <authorList>
            <person name="Brown T."/>
            <person name="Elewa A."/>
            <person name="Iarovenko S."/>
            <person name="Subramanian E."/>
            <person name="Araus A.J."/>
            <person name="Petzold A."/>
            <person name="Susuki M."/>
            <person name="Suzuki K.-i.T."/>
            <person name="Hayashi T."/>
            <person name="Toyoda A."/>
            <person name="Oliveira C."/>
            <person name="Osipova E."/>
            <person name="Leigh N.D."/>
            <person name="Simon A."/>
            <person name="Yun M.H."/>
        </authorList>
    </citation>
    <scope>NUCLEOTIDE SEQUENCE</scope>
    <source>
        <strain evidence="1">20211129_DDA</strain>
        <tissue evidence="1">Liver</tissue>
    </source>
</reference>
<gene>
    <name evidence="1" type="ORF">NDU88_001711</name>
</gene>
<keyword evidence="2" id="KW-1185">Reference proteome</keyword>
<protein>
    <submittedName>
        <fullName evidence="1">Uncharacterized protein</fullName>
    </submittedName>
</protein>
<dbReference type="EMBL" id="JANPWB010000011">
    <property type="protein sequence ID" value="KAJ1123238.1"/>
    <property type="molecule type" value="Genomic_DNA"/>
</dbReference>
<evidence type="ECO:0000313" key="2">
    <source>
        <dbReference type="Proteomes" id="UP001066276"/>
    </source>
</evidence>
<dbReference type="AlphaFoldDB" id="A0AAV7PBZ8"/>
<accession>A0AAV7PBZ8</accession>
<comment type="caution">
    <text evidence="1">The sequence shown here is derived from an EMBL/GenBank/DDBJ whole genome shotgun (WGS) entry which is preliminary data.</text>
</comment>
<evidence type="ECO:0000313" key="1">
    <source>
        <dbReference type="EMBL" id="KAJ1123238.1"/>
    </source>
</evidence>
<organism evidence="1 2">
    <name type="scientific">Pleurodeles waltl</name>
    <name type="common">Iberian ribbed newt</name>
    <dbReference type="NCBI Taxonomy" id="8319"/>
    <lineage>
        <taxon>Eukaryota</taxon>
        <taxon>Metazoa</taxon>
        <taxon>Chordata</taxon>
        <taxon>Craniata</taxon>
        <taxon>Vertebrata</taxon>
        <taxon>Euteleostomi</taxon>
        <taxon>Amphibia</taxon>
        <taxon>Batrachia</taxon>
        <taxon>Caudata</taxon>
        <taxon>Salamandroidea</taxon>
        <taxon>Salamandridae</taxon>
        <taxon>Pleurodelinae</taxon>
        <taxon>Pleurodeles</taxon>
    </lineage>
</organism>